<dbReference type="Gene3D" id="1.20.58.120">
    <property type="entry name" value="BAG domain"/>
    <property type="match status" value="1"/>
</dbReference>
<sequence length="200" mass="22598">MNSVSFFSASSHFFSENDQIPRNPQTVLIPIHFPSAGDRAIPIAIHFPHSITAAAALKIQSIYRGRLVRRLVALIRAAASEADRLERLVRRQDTVDAVRRDPRERLRLSEELMEALLRLDAVQGFYPPVRDLRRAVSRRIVGLQEILDAIAAAPELDPLEGIPTSLEEIVGELLGEEDEDDAELRDEEGCRFSNAWKNFY</sequence>
<keyword evidence="1" id="KW-0143">Chaperone</keyword>
<proteinExistence type="predicted"/>
<dbReference type="InterPro" id="IPR040400">
    <property type="entry name" value="BAG5/6/7/8"/>
</dbReference>
<dbReference type="Proteomes" id="UP000236161">
    <property type="component" value="Unassembled WGS sequence"/>
</dbReference>
<dbReference type="Pfam" id="PF00612">
    <property type="entry name" value="IQ"/>
    <property type="match status" value="1"/>
</dbReference>
<accession>A0A2I0A736</accession>
<dbReference type="PANTHER" id="PTHR33322:SF8">
    <property type="entry name" value="BAG FAMILY MOLECULAR CHAPERONE REGULATOR 5, MITOCHONDRIAL"/>
    <property type="match status" value="1"/>
</dbReference>
<dbReference type="GO" id="GO:0006457">
    <property type="term" value="P:protein folding"/>
    <property type="evidence" value="ECO:0007669"/>
    <property type="project" value="TreeGrafter"/>
</dbReference>
<keyword evidence="4" id="KW-1185">Reference proteome</keyword>
<gene>
    <name evidence="3" type="primary">BAG5</name>
    <name evidence="3" type="ORF">AXF42_Ash002713</name>
</gene>
<name>A0A2I0A736_9ASPA</name>
<evidence type="ECO:0000313" key="4">
    <source>
        <dbReference type="Proteomes" id="UP000236161"/>
    </source>
</evidence>
<dbReference type="SMART" id="SM00264">
    <property type="entry name" value="BAG"/>
    <property type="match status" value="1"/>
</dbReference>
<evidence type="ECO:0000256" key="1">
    <source>
        <dbReference type="ARBA" id="ARBA00023186"/>
    </source>
</evidence>
<dbReference type="PANTHER" id="PTHR33322">
    <property type="entry name" value="BAG DOMAIN CONTAINING PROTEIN, EXPRESSED"/>
    <property type="match status" value="1"/>
</dbReference>
<dbReference type="GO" id="GO:0051087">
    <property type="term" value="F:protein-folding chaperone binding"/>
    <property type="evidence" value="ECO:0007669"/>
    <property type="project" value="InterPro"/>
</dbReference>
<protein>
    <submittedName>
        <fullName evidence="3">BAG family molecular chaperone regulator 5, mitochondrial</fullName>
    </submittedName>
</protein>
<dbReference type="InterPro" id="IPR000048">
    <property type="entry name" value="IQ_motif_EF-hand-BS"/>
</dbReference>
<dbReference type="InterPro" id="IPR036533">
    <property type="entry name" value="BAG_dom_sf"/>
</dbReference>
<dbReference type="Pfam" id="PF02179">
    <property type="entry name" value="BAG"/>
    <property type="match status" value="1"/>
</dbReference>
<dbReference type="AlphaFoldDB" id="A0A2I0A736"/>
<dbReference type="GO" id="GO:0009506">
    <property type="term" value="C:plasmodesma"/>
    <property type="evidence" value="ECO:0007669"/>
    <property type="project" value="TreeGrafter"/>
</dbReference>
<dbReference type="OrthoDB" id="1907216at2759"/>
<dbReference type="STRING" id="1088818.A0A2I0A736"/>
<dbReference type="PROSITE" id="PS51035">
    <property type="entry name" value="BAG"/>
    <property type="match status" value="1"/>
</dbReference>
<dbReference type="EMBL" id="KZ452013">
    <property type="protein sequence ID" value="PKA51348.1"/>
    <property type="molecule type" value="Genomic_DNA"/>
</dbReference>
<dbReference type="PROSITE" id="PS50096">
    <property type="entry name" value="IQ"/>
    <property type="match status" value="1"/>
</dbReference>
<evidence type="ECO:0000313" key="3">
    <source>
        <dbReference type="EMBL" id="PKA51348.1"/>
    </source>
</evidence>
<organism evidence="3 4">
    <name type="scientific">Apostasia shenzhenica</name>
    <dbReference type="NCBI Taxonomy" id="1088818"/>
    <lineage>
        <taxon>Eukaryota</taxon>
        <taxon>Viridiplantae</taxon>
        <taxon>Streptophyta</taxon>
        <taxon>Embryophyta</taxon>
        <taxon>Tracheophyta</taxon>
        <taxon>Spermatophyta</taxon>
        <taxon>Magnoliopsida</taxon>
        <taxon>Liliopsida</taxon>
        <taxon>Asparagales</taxon>
        <taxon>Orchidaceae</taxon>
        <taxon>Apostasioideae</taxon>
        <taxon>Apostasia</taxon>
    </lineage>
</organism>
<reference evidence="3 4" key="1">
    <citation type="journal article" date="2017" name="Nature">
        <title>The Apostasia genome and the evolution of orchids.</title>
        <authorList>
            <person name="Zhang G.Q."/>
            <person name="Liu K.W."/>
            <person name="Li Z."/>
            <person name="Lohaus R."/>
            <person name="Hsiao Y.Y."/>
            <person name="Niu S.C."/>
            <person name="Wang J.Y."/>
            <person name="Lin Y.C."/>
            <person name="Xu Q."/>
            <person name="Chen L.J."/>
            <person name="Yoshida K."/>
            <person name="Fujiwara S."/>
            <person name="Wang Z.W."/>
            <person name="Zhang Y.Q."/>
            <person name="Mitsuda N."/>
            <person name="Wang M."/>
            <person name="Liu G.H."/>
            <person name="Pecoraro L."/>
            <person name="Huang H.X."/>
            <person name="Xiao X.J."/>
            <person name="Lin M."/>
            <person name="Wu X.Y."/>
            <person name="Wu W.L."/>
            <person name="Chen Y.Y."/>
            <person name="Chang S.B."/>
            <person name="Sakamoto S."/>
            <person name="Ohme-Takagi M."/>
            <person name="Yagi M."/>
            <person name="Zeng S.J."/>
            <person name="Shen C.Y."/>
            <person name="Yeh C.M."/>
            <person name="Luo Y.B."/>
            <person name="Tsai W.C."/>
            <person name="Van de Peer Y."/>
            <person name="Liu Z.J."/>
        </authorList>
    </citation>
    <scope>NUCLEOTIDE SEQUENCE [LARGE SCALE GENOMIC DNA]</scope>
    <source>
        <strain evidence="4">cv. Shenzhen</strain>
        <tissue evidence="3">Stem</tissue>
    </source>
</reference>
<feature type="domain" description="BAG" evidence="2">
    <location>
        <begin position="103"/>
        <end position="151"/>
    </location>
</feature>
<evidence type="ECO:0000259" key="2">
    <source>
        <dbReference type="PROSITE" id="PS51035"/>
    </source>
</evidence>
<dbReference type="SUPFAM" id="SSF63491">
    <property type="entry name" value="BAG domain"/>
    <property type="match status" value="1"/>
</dbReference>
<dbReference type="InterPro" id="IPR003103">
    <property type="entry name" value="BAG_domain"/>
</dbReference>